<name>A0ABD5Q1D0_9EURY</name>
<gene>
    <name evidence="2" type="ORF">ACFO9K_09375</name>
</gene>
<evidence type="ECO:0000313" key="3">
    <source>
        <dbReference type="Proteomes" id="UP001595945"/>
    </source>
</evidence>
<organism evidence="2 3">
    <name type="scientific">Halorussus aquaticus</name>
    <dbReference type="NCBI Taxonomy" id="2953748"/>
    <lineage>
        <taxon>Archaea</taxon>
        <taxon>Methanobacteriati</taxon>
        <taxon>Methanobacteriota</taxon>
        <taxon>Stenosarchaea group</taxon>
        <taxon>Halobacteria</taxon>
        <taxon>Halobacteriales</taxon>
        <taxon>Haladaptataceae</taxon>
        <taxon>Halorussus</taxon>
    </lineage>
</organism>
<sequence length="113" mass="11468">MVSPLLADALVVVALVGFYGGLARDLGATTEFLDRRLGLGLSLGAYVAGGVGALLSLATVAVEVSRLRSSTASGALAAVGLALLFTVVFGLFFRFGVAVYAVLLRVGLNLPRG</sequence>
<dbReference type="EMBL" id="JBHSHT010000001">
    <property type="protein sequence ID" value="MFC4824475.1"/>
    <property type="molecule type" value="Genomic_DNA"/>
</dbReference>
<protein>
    <submittedName>
        <fullName evidence="2">Uncharacterized protein</fullName>
    </submittedName>
</protein>
<comment type="caution">
    <text evidence="2">The sequence shown here is derived from an EMBL/GenBank/DDBJ whole genome shotgun (WGS) entry which is preliminary data.</text>
</comment>
<keyword evidence="3" id="KW-1185">Reference proteome</keyword>
<dbReference type="GeneID" id="73044840"/>
<feature type="transmembrane region" description="Helical" evidence="1">
    <location>
        <begin position="39"/>
        <end position="62"/>
    </location>
</feature>
<keyword evidence="1" id="KW-0472">Membrane</keyword>
<proteinExistence type="predicted"/>
<dbReference type="RefSeq" id="WP_254269787.1">
    <property type="nucleotide sequence ID" value="NZ_CP100400.1"/>
</dbReference>
<accession>A0ABD5Q1D0</accession>
<feature type="transmembrane region" description="Helical" evidence="1">
    <location>
        <begin position="74"/>
        <end position="103"/>
    </location>
</feature>
<dbReference type="Proteomes" id="UP001595945">
    <property type="component" value="Unassembled WGS sequence"/>
</dbReference>
<evidence type="ECO:0000313" key="2">
    <source>
        <dbReference type="EMBL" id="MFC4824475.1"/>
    </source>
</evidence>
<evidence type="ECO:0000256" key="1">
    <source>
        <dbReference type="SAM" id="Phobius"/>
    </source>
</evidence>
<dbReference type="AlphaFoldDB" id="A0ABD5Q1D0"/>
<reference evidence="2 3" key="1">
    <citation type="journal article" date="2019" name="Int. J. Syst. Evol. Microbiol.">
        <title>The Global Catalogue of Microorganisms (GCM) 10K type strain sequencing project: providing services to taxonomists for standard genome sequencing and annotation.</title>
        <authorList>
            <consortium name="The Broad Institute Genomics Platform"/>
            <consortium name="The Broad Institute Genome Sequencing Center for Infectious Disease"/>
            <person name="Wu L."/>
            <person name="Ma J."/>
        </authorList>
    </citation>
    <scope>NUCLEOTIDE SEQUENCE [LARGE SCALE GENOMIC DNA]</scope>
    <source>
        <strain evidence="2 3">XZYJ18</strain>
    </source>
</reference>
<keyword evidence="1" id="KW-0812">Transmembrane</keyword>
<keyword evidence="1" id="KW-1133">Transmembrane helix</keyword>